<feature type="compositionally biased region" description="Low complexity" evidence="1">
    <location>
        <begin position="292"/>
        <end position="307"/>
    </location>
</feature>
<reference evidence="2" key="1">
    <citation type="submission" date="2022-08" db="EMBL/GenBank/DDBJ databases">
        <authorList>
            <consortium name="DOE Joint Genome Institute"/>
            <person name="Min B."/>
            <person name="Riley R."/>
            <person name="Sierra-Patev S."/>
            <person name="Naranjo-Ortiz M."/>
            <person name="Looney B."/>
            <person name="Konkel Z."/>
            <person name="Slot J.C."/>
            <person name="Sakamoto Y."/>
            <person name="Steenwyk J.L."/>
            <person name="Rokas A."/>
            <person name="Carro J."/>
            <person name="Camarero S."/>
            <person name="Ferreira P."/>
            <person name="Molpeceres G."/>
            <person name="Ruiz-Duenas F.J."/>
            <person name="Serrano A."/>
            <person name="Henrissat B."/>
            <person name="Drula E."/>
            <person name="Hughes K.W."/>
            <person name="Mata J.L."/>
            <person name="Ishikawa N.K."/>
            <person name="Vargas-Isla R."/>
            <person name="Ushijima S."/>
            <person name="Smith C.A."/>
            <person name="Ahrendt S."/>
            <person name="Andreopoulos W."/>
            <person name="He G."/>
            <person name="Labutti K."/>
            <person name="Lipzen A."/>
            <person name="Ng V."/>
            <person name="Sandor L."/>
            <person name="Barry K."/>
            <person name="Martinez A.T."/>
            <person name="Xiao Y."/>
            <person name="Gibbons J.G."/>
            <person name="Terashima K."/>
            <person name="Hibbett D.S."/>
            <person name="Grigoriev I.V."/>
        </authorList>
    </citation>
    <scope>NUCLEOTIDE SEQUENCE</scope>
    <source>
        <strain evidence="2">TFB7829</strain>
    </source>
</reference>
<feature type="region of interest" description="Disordered" evidence="1">
    <location>
        <begin position="321"/>
        <end position="342"/>
    </location>
</feature>
<accession>A0AA38PWR4</accession>
<name>A0AA38PWR4_9AGAR</name>
<dbReference type="EMBL" id="MU802031">
    <property type="protein sequence ID" value="KAJ3983203.1"/>
    <property type="molecule type" value="Genomic_DNA"/>
</dbReference>
<proteinExistence type="predicted"/>
<evidence type="ECO:0000313" key="3">
    <source>
        <dbReference type="Proteomes" id="UP001163850"/>
    </source>
</evidence>
<evidence type="ECO:0000313" key="2">
    <source>
        <dbReference type="EMBL" id="KAJ3983203.1"/>
    </source>
</evidence>
<gene>
    <name evidence="2" type="ORF">F5890DRAFT_235476</name>
</gene>
<comment type="caution">
    <text evidence="2">The sequence shown here is derived from an EMBL/GenBank/DDBJ whole genome shotgun (WGS) entry which is preliminary data.</text>
</comment>
<organism evidence="2 3">
    <name type="scientific">Lentinula detonsa</name>
    <dbReference type="NCBI Taxonomy" id="2804962"/>
    <lineage>
        <taxon>Eukaryota</taxon>
        <taxon>Fungi</taxon>
        <taxon>Dikarya</taxon>
        <taxon>Basidiomycota</taxon>
        <taxon>Agaricomycotina</taxon>
        <taxon>Agaricomycetes</taxon>
        <taxon>Agaricomycetidae</taxon>
        <taxon>Agaricales</taxon>
        <taxon>Marasmiineae</taxon>
        <taxon>Omphalotaceae</taxon>
        <taxon>Lentinula</taxon>
    </lineage>
</organism>
<dbReference type="Proteomes" id="UP001163850">
    <property type="component" value="Unassembled WGS sequence"/>
</dbReference>
<dbReference type="AlphaFoldDB" id="A0AA38PWR4"/>
<evidence type="ECO:0000256" key="1">
    <source>
        <dbReference type="SAM" id="MobiDB-lite"/>
    </source>
</evidence>
<protein>
    <submittedName>
        <fullName evidence="2">Uncharacterized protein</fullName>
    </submittedName>
</protein>
<feature type="region of interest" description="Disordered" evidence="1">
    <location>
        <begin position="255"/>
        <end position="307"/>
    </location>
</feature>
<feature type="compositionally biased region" description="Low complexity" evidence="1">
    <location>
        <begin position="257"/>
        <end position="275"/>
    </location>
</feature>
<sequence length="428" mass="45375">MVAPYRAVMISHFRANAESMPPLDWSAFHIFRARNAKNTTQAVSSLKGKIRVTRSVRRAMYMKELPDEAFIQTCLDCVTLSEVLDLAVPGANGEAFLSAVGDEGGVITDGMLDAFFAHILKDALLSYRKFVATRDLSESMTANPGNDIENRIESLSVLQDVGSSLNLAPKHKRCSTDEHDSRNLKRTKAFSTVTSDSGGVRKAEPEVRTVRNTSNLFKRTFSTVSAPRTKVLSRPSTISAPLPSSLRRVPVSAGSTVSRLGARSQSSSISGSVSAVHRQAVYTDNSEPDVPKPSSKASTSSSVPPSESWVEDDLALLLMTPYNTGSEAPPSADTDDDATMTSASGVLAGTGLSAAVPSMSESSSPPVLGNVAHALINNLVLPSAILPSSSHIEPTLLDDTTVQLLSVARSAIDAILVAHQAAVAQSRA</sequence>